<accession>A0A941IZJ0</accession>
<reference evidence="2 3" key="1">
    <citation type="submission" date="2021-04" db="EMBL/GenBank/DDBJ databases">
        <title>Characterization of the biosynthetic gene cluster of new lipopeptides with antitumor activity in the genome of the marine Streptomyces PHM034.</title>
        <authorList>
            <person name="Ceniceros A."/>
            <person name="Canedo L."/>
            <person name="Mendez C."/>
            <person name="Olano C."/>
            <person name="Schleissner C."/>
            <person name="Cuevas C."/>
            <person name="De La Calle F."/>
            <person name="Salas J.A."/>
        </authorList>
    </citation>
    <scope>NUCLEOTIDE SEQUENCE [LARGE SCALE GENOMIC DNA]</scope>
    <source>
        <strain evidence="2 3">PHM034</strain>
    </source>
</reference>
<gene>
    <name evidence="2" type="ORF">KEF29_09980</name>
</gene>
<evidence type="ECO:0000259" key="1">
    <source>
        <dbReference type="PROSITE" id="PS50043"/>
    </source>
</evidence>
<evidence type="ECO:0000313" key="3">
    <source>
        <dbReference type="Proteomes" id="UP000682308"/>
    </source>
</evidence>
<sequence>MEEAVRSCREELLTAQPGGGRSENVLAEALDRDLALLARGVRQRTLYQHTARSHGPTLTYIEHVSTSGAEVRTLDELFERLIICDRTVAFIPNAQQERRQSALMIEHPGVVAYLVGVFEHAWERADPIPVAQPCQRPPLLTDQTRQAILRLMVDGHTDASIASRLGMSSRTVAAHIKKAAEALGSRSRAQLAYLVAQSRVLDPPAEQQAS</sequence>
<dbReference type="GO" id="GO:0003677">
    <property type="term" value="F:DNA binding"/>
    <property type="evidence" value="ECO:0007669"/>
    <property type="project" value="InterPro"/>
</dbReference>
<dbReference type="PANTHER" id="PTHR34293">
    <property type="entry name" value="HTH-TYPE TRANSCRIPTIONAL REGULATOR TRMBL2"/>
    <property type="match status" value="1"/>
</dbReference>
<dbReference type="EMBL" id="JAGTPG010000001">
    <property type="protein sequence ID" value="MBR8639528.1"/>
    <property type="molecule type" value="Genomic_DNA"/>
</dbReference>
<dbReference type="Pfam" id="PF00196">
    <property type="entry name" value="GerE"/>
    <property type="match status" value="1"/>
</dbReference>
<dbReference type="SMART" id="SM00421">
    <property type="entry name" value="HTH_LUXR"/>
    <property type="match status" value="1"/>
</dbReference>
<dbReference type="AlphaFoldDB" id="A0A941IZJ0"/>
<keyword evidence="3" id="KW-1185">Reference proteome</keyword>
<dbReference type="InterPro" id="IPR051797">
    <property type="entry name" value="TrmB-like"/>
</dbReference>
<dbReference type="InterPro" id="IPR036388">
    <property type="entry name" value="WH-like_DNA-bd_sf"/>
</dbReference>
<dbReference type="GO" id="GO:0006355">
    <property type="term" value="P:regulation of DNA-templated transcription"/>
    <property type="evidence" value="ECO:0007669"/>
    <property type="project" value="InterPro"/>
</dbReference>
<organism evidence="2 3">
    <name type="scientific">Streptomyces tuirus</name>
    <dbReference type="NCBI Taxonomy" id="68278"/>
    <lineage>
        <taxon>Bacteria</taxon>
        <taxon>Bacillati</taxon>
        <taxon>Actinomycetota</taxon>
        <taxon>Actinomycetes</taxon>
        <taxon>Kitasatosporales</taxon>
        <taxon>Streptomycetaceae</taxon>
        <taxon>Streptomyces</taxon>
    </lineage>
</organism>
<dbReference type="Proteomes" id="UP000682308">
    <property type="component" value="Unassembled WGS sequence"/>
</dbReference>
<dbReference type="PANTHER" id="PTHR34293:SF1">
    <property type="entry name" value="HTH-TYPE TRANSCRIPTIONAL REGULATOR TRMBL2"/>
    <property type="match status" value="1"/>
</dbReference>
<dbReference type="PROSITE" id="PS50043">
    <property type="entry name" value="HTH_LUXR_2"/>
    <property type="match status" value="1"/>
</dbReference>
<feature type="domain" description="HTH luxR-type" evidence="1">
    <location>
        <begin position="133"/>
        <end position="199"/>
    </location>
</feature>
<dbReference type="InterPro" id="IPR016032">
    <property type="entry name" value="Sig_transdc_resp-reg_C-effctor"/>
</dbReference>
<name>A0A941IZJ0_9ACTN</name>
<dbReference type="SUPFAM" id="SSF46894">
    <property type="entry name" value="C-terminal effector domain of the bipartite response regulators"/>
    <property type="match status" value="1"/>
</dbReference>
<dbReference type="Gene3D" id="1.10.10.10">
    <property type="entry name" value="Winged helix-like DNA-binding domain superfamily/Winged helix DNA-binding domain"/>
    <property type="match status" value="1"/>
</dbReference>
<proteinExistence type="predicted"/>
<comment type="caution">
    <text evidence="2">The sequence shown here is derived from an EMBL/GenBank/DDBJ whole genome shotgun (WGS) entry which is preliminary data.</text>
</comment>
<evidence type="ECO:0000313" key="2">
    <source>
        <dbReference type="EMBL" id="MBR8639528.1"/>
    </source>
</evidence>
<dbReference type="InterPro" id="IPR000792">
    <property type="entry name" value="Tscrpt_reg_LuxR_C"/>
</dbReference>
<protein>
    <submittedName>
        <fullName evidence="2">Helix-turn-helix domain-containing protein</fullName>
    </submittedName>
</protein>